<dbReference type="InterPro" id="IPR016181">
    <property type="entry name" value="Acyl_CoA_acyltransferase"/>
</dbReference>
<dbReference type="InterPro" id="IPR000182">
    <property type="entry name" value="GNAT_dom"/>
</dbReference>
<evidence type="ECO:0000259" key="1">
    <source>
        <dbReference type="PROSITE" id="PS51186"/>
    </source>
</evidence>
<dbReference type="RefSeq" id="WP_125569630.1">
    <property type="nucleotide sequence ID" value="NZ_AP019307.1"/>
</dbReference>
<accession>A0A3G9J5N5</accession>
<dbReference type="PROSITE" id="PS51186">
    <property type="entry name" value="GNAT"/>
    <property type="match status" value="1"/>
</dbReference>
<evidence type="ECO:0000313" key="2">
    <source>
        <dbReference type="EMBL" id="BBH18309.1"/>
    </source>
</evidence>
<reference evidence="2 3" key="1">
    <citation type="submission" date="2018-11" db="EMBL/GenBank/DDBJ databases">
        <title>Complete genome sequence of Nocardioides baekrokdamisoli strain KCTC 39748.</title>
        <authorList>
            <person name="Kang S.W."/>
            <person name="Lee K.C."/>
            <person name="Kim K.K."/>
            <person name="Kim J.S."/>
            <person name="Kim D.S."/>
            <person name="Ko S.H."/>
            <person name="Yang S.H."/>
            <person name="Shin Y.K."/>
            <person name="Lee J.S."/>
        </authorList>
    </citation>
    <scope>NUCLEOTIDE SEQUENCE [LARGE SCALE GENOMIC DNA]</scope>
    <source>
        <strain evidence="2 3">KCTC 39748</strain>
    </source>
</reference>
<keyword evidence="3" id="KW-1185">Reference proteome</keyword>
<dbReference type="Gene3D" id="3.40.630.30">
    <property type="match status" value="1"/>
</dbReference>
<dbReference type="OrthoDB" id="5243635at2"/>
<dbReference type="EMBL" id="AP019307">
    <property type="protein sequence ID" value="BBH18309.1"/>
    <property type="molecule type" value="Genomic_DNA"/>
</dbReference>
<dbReference type="SUPFAM" id="SSF55729">
    <property type="entry name" value="Acyl-CoA N-acyltransferases (Nat)"/>
    <property type="match status" value="1"/>
</dbReference>
<dbReference type="CDD" id="cd04301">
    <property type="entry name" value="NAT_SF"/>
    <property type="match status" value="1"/>
</dbReference>
<name>A0A3G9J5N5_9ACTN</name>
<dbReference type="Proteomes" id="UP000271573">
    <property type="component" value="Chromosome"/>
</dbReference>
<feature type="domain" description="N-acetyltransferase" evidence="1">
    <location>
        <begin position="4"/>
        <end position="157"/>
    </location>
</feature>
<sequence length="160" mass="17801">MPRIAVDLVTTADQRELAMAAWRRANRTRPRPAGDLRSQRVRTKLDHAEVLLLAHYGHRPAGMLLAETYLEEGVPDPDAGHLAMVFVDPAVWGSGVGAALVRHAQALEWSRLSTWVRADNARAQRLLATTGFTDTATRSSLQDGDQIQHWTWRTTMSPRG</sequence>
<dbReference type="Pfam" id="PF00583">
    <property type="entry name" value="Acetyltransf_1"/>
    <property type="match status" value="1"/>
</dbReference>
<dbReference type="KEGG" id="nbe:Back2_25960"/>
<dbReference type="AlphaFoldDB" id="A0A3G9J5N5"/>
<proteinExistence type="predicted"/>
<organism evidence="2 3">
    <name type="scientific">Nocardioides baekrokdamisoli</name>
    <dbReference type="NCBI Taxonomy" id="1804624"/>
    <lineage>
        <taxon>Bacteria</taxon>
        <taxon>Bacillati</taxon>
        <taxon>Actinomycetota</taxon>
        <taxon>Actinomycetes</taxon>
        <taxon>Propionibacteriales</taxon>
        <taxon>Nocardioidaceae</taxon>
        <taxon>Nocardioides</taxon>
    </lineage>
</organism>
<dbReference type="GO" id="GO:0016747">
    <property type="term" value="F:acyltransferase activity, transferring groups other than amino-acyl groups"/>
    <property type="evidence" value="ECO:0007669"/>
    <property type="project" value="InterPro"/>
</dbReference>
<protein>
    <recommendedName>
        <fullName evidence="1">N-acetyltransferase domain-containing protein</fullName>
    </recommendedName>
</protein>
<gene>
    <name evidence="2" type="ORF">Back2_25960</name>
</gene>
<evidence type="ECO:0000313" key="3">
    <source>
        <dbReference type="Proteomes" id="UP000271573"/>
    </source>
</evidence>